<sequence length="146" mass="17046">MLECEAPGQQQVWRLTKSLWQLRYPAWPKLNWGLLLGCALPRFKSGKGVPIPAKNRFFTIVVSTSMRLLWNLRNERLFQTHKCPSEQEIHNRWLSAINAALRYDQLFTNKARFGNPAIKRQLVLNTWSGTLLDEDSLSDDFNRRGF</sequence>
<evidence type="ECO:0000313" key="1">
    <source>
        <dbReference type="EMBL" id="KAJ7700550.1"/>
    </source>
</evidence>
<dbReference type="Proteomes" id="UP001215598">
    <property type="component" value="Unassembled WGS sequence"/>
</dbReference>
<proteinExistence type="predicted"/>
<protein>
    <submittedName>
        <fullName evidence="1">Uncharacterized protein</fullName>
    </submittedName>
</protein>
<dbReference type="AlphaFoldDB" id="A0AAD7GLG5"/>
<keyword evidence="2" id="KW-1185">Reference proteome</keyword>
<comment type="caution">
    <text evidence="1">The sequence shown here is derived from an EMBL/GenBank/DDBJ whole genome shotgun (WGS) entry which is preliminary data.</text>
</comment>
<name>A0AAD7GLG5_9AGAR</name>
<gene>
    <name evidence="1" type="ORF">B0H16DRAFT_1348653</name>
</gene>
<reference evidence="1" key="1">
    <citation type="submission" date="2023-03" db="EMBL/GenBank/DDBJ databases">
        <title>Massive genome expansion in bonnet fungi (Mycena s.s.) driven by repeated elements and novel gene families across ecological guilds.</title>
        <authorList>
            <consortium name="Lawrence Berkeley National Laboratory"/>
            <person name="Harder C.B."/>
            <person name="Miyauchi S."/>
            <person name="Viragh M."/>
            <person name="Kuo A."/>
            <person name="Thoen E."/>
            <person name="Andreopoulos B."/>
            <person name="Lu D."/>
            <person name="Skrede I."/>
            <person name="Drula E."/>
            <person name="Henrissat B."/>
            <person name="Morin E."/>
            <person name="Kohler A."/>
            <person name="Barry K."/>
            <person name="LaButti K."/>
            <person name="Morin E."/>
            <person name="Salamov A."/>
            <person name="Lipzen A."/>
            <person name="Mereny Z."/>
            <person name="Hegedus B."/>
            <person name="Baldrian P."/>
            <person name="Stursova M."/>
            <person name="Weitz H."/>
            <person name="Taylor A."/>
            <person name="Grigoriev I.V."/>
            <person name="Nagy L.G."/>
            <person name="Martin F."/>
            <person name="Kauserud H."/>
        </authorList>
    </citation>
    <scope>NUCLEOTIDE SEQUENCE</scope>
    <source>
        <strain evidence="1">CBHHK182m</strain>
    </source>
</reference>
<dbReference type="EMBL" id="JARKIB010000552">
    <property type="protein sequence ID" value="KAJ7700550.1"/>
    <property type="molecule type" value="Genomic_DNA"/>
</dbReference>
<organism evidence="1 2">
    <name type="scientific">Mycena metata</name>
    <dbReference type="NCBI Taxonomy" id="1033252"/>
    <lineage>
        <taxon>Eukaryota</taxon>
        <taxon>Fungi</taxon>
        <taxon>Dikarya</taxon>
        <taxon>Basidiomycota</taxon>
        <taxon>Agaricomycotina</taxon>
        <taxon>Agaricomycetes</taxon>
        <taxon>Agaricomycetidae</taxon>
        <taxon>Agaricales</taxon>
        <taxon>Marasmiineae</taxon>
        <taxon>Mycenaceae</taxon>
        <taxon>Mycena</taxon>
    </lineage>
</organism>
<evidence type="ECO:0000313" key="2">
    <source>
        <dbReference type="Proteomes" id="UP001215598"/>
    </source>
</evidence>
<accession>A0AAD7GLG5</accession>